<feature type="transmembrane region" description="Helical" evidence="1">
    <location>
        <begin position="188"/>
        <end position="210"/>
    </location>
</feature>
<evidence type="ECO:0000256" key="1">
    <source>
        <dbReference type="SAM" id="Phobius"/>
    </source>
</evidence>
<dbReference type="PANTHER" id="PTHR37305">
    <property type="entry name" value="INTEGRAL MEMBRANE PROTEIN-RELATED"/>
    <property type="match status" value="1"/>
</dbReference>
<reference evidence="3" key="1">
    <citation type="submission" date="2017-09" db="EMBL/GenBank/DDBJ databases">
        <title>Depth-based differentiation of microbial function through sediment-hosted aquifers and enrichment of novel symbionts in the deep terrestrial subsurface.</title>
        <authorList>
            <person name="Probst A.J."/>
            <person name="Ladd B."/>
            <person name="Jarett J.K."/>
            <person name="Geller-Mcgrath D.E."/>
            <person name="Sieber C.M.K."/>
            <person name="Emerson J.B."/>
            <person name="Anantharaman K."/>
            <person name="Thomas B.C."/>
            <person name="Malmstrom R."/>
            <person name="Stieglmeier M."/>
            <person name="Klingl A."/>
            <person name="Woyke T."/>
            <person name="Ryan C.M."/>
            <person name="Banfield J.F."/>
        </authorList>
    </citation>
    <scope>NUCLEOTIDE SEQUENCE [LARGE SCALE GENOMIC DNA]</scope>
</reference>
<keyword evidence="1" id="KW-0812">Transmembrane</keyword>
<keyword evidence="1" id="KW-0472">Membrane</keyword>
<organism evidence="2 3">
    <name type="scientific">Candidatus Desantisbacteria bacterium CG_4_10_14_0_8_um_filter_48_22</name>
    <dbReference type="NCBI Taxonomy" id="1974543"/>
    <lineage>
        <taxon>Bacteria</taxon>
        <taxon>Candidatus Desantisiibacteriota</taxon>
    </lineage>
</organism>
<comment type="caution">
    <text evidence="2">The sequence shown here is derived from an EMBL/GenBank/DDBJ whole genome shotgun (WGS) entry which is preliminary data.</text>
</comment>
<evidence type="ECO:0000313" key="3">
    <source>
        <dbReference type="Proteomes" id="UP000229307"/>
    </source>
</evidence>
<accession>A0A2M7S7I8</accession>
<name>A0A2M7S7I8_9BACT</name>
<feature type="transmembrane region" description="Helical" evidence="1">
    <location>
        <begin position="160"/>
        <end position="181"/>
    </location>
</feature>
<keyword evidence="1" id="KW-1133">Transmembrane helix</keyword>
<evidence type="ECO:0000313" key="2">
    <source>
        <dbReference type="EMBL" id="PIZ15323.1"/>
    </source>
</evidence>
<proteinExistence type="predicted"/>
<dbReference type="Proteomes" id="UP000229307">
    <property type="component" value="Unassembled WGS sequence"/>
</dbReference>
<dbReference type="PANTHER" id="PTHR37305:SF1">
    <property type="entry name" value="MEMBRANE PROTEIN"/>
    <property type="match status" value="1"/>
</dbReference>
<protein>
    <submittedName>
        <fullName evidence="2">Bacitracin ABC transporter permease</fullName>
    </submittedName>
</protein>
<dbReference type="EMBL" id="PFMR01000269">
    <property type="protein sequence ID" value="PIZ15323.1"/>
    <property type="molecule type" value="Genomic_DNA"/>
</dbReference>
<feature type="transmembrane region" description="Helical" evidence="1">
    <location>
        <begin position="230"/>
        <end position="251"/>
    </location>
</feature>
<feature type="transmembrane region" description="Helical" evidence="1">
    <location>
        <begin position="20"/>
        <end position="42"/>
    </location>
</feature>
<feature type="transmembrane region" description="Helical" evidence="1">
    <location>
        <begin position="69"/>
        <end position="94"/>
    </location>
</feature>
<sequence>MKDLIASIWAEDLKVRRSKLLWISAIIFSMIPLGVGFLILVLRSPGLAGHLGIVKTKANLFLAAADWPAYMGLLSQTTAADGILWFAFVTSWVFGREYTDHTVKDLLALPVSRITIVLSKFIILVVWCLLLSALIIISGLITGFAISLPNFSLNLLYSGLGKIMVSAVLAIILITPVAFLASVGKGYLLPLGFTASVFIVIQVTNMLGWAAFFPWAIPVLYITPSEHLGAVSYIILLLTGIAGTILTLAWWQYADQSGS</sequence>
<dbReference type="Pfam" id="PF12730">
    <property type="entry name" value="ABC2_membrane_4"/>
    <property type="match status" value="1"/>
</dbReference>
<dbReference type="AlphaFoldDB" id="A0A2M7S7I8"/>
<feature type="transmembrane region" description="Helical" evidence="1">
    <location>
        <begin position="121"/>
        <end position="148"/>
    </location>
</feature>
<gene>
    <name evidence="2" type="ORF">COY52_10000</name>
</gene>